<keyword evidence="1" id="KW-0597">Phosphoprotein</keyword>
<dbReference type="RefSeq" id="WP_290037050.1">
    <property type="nucleotide sequence ID" value="NZ_CAXHZV010000039.1"/>
</dbReference>
<dbReference type="SUPFAM" id="SSF141868">
    <property type="entry name" value="EAL domain-like"/>
    <property type="match status" value="1"/>
</dbReference>
<evidence type="ECO:0000256" key="2">
    <source>
        <dbReference type="SAM" id="Coils"/>
    </source>
</evidence>
<feature type="domain" description="GGDEF" evidence="5">
    <location>
        <begin position="200"/>
        <end position="333"/>
    </location>
</feature>
<reference evidence="6" key="1">
    <citation type="submission" date="2023-07" db="EMBL/GenBank/DDBJ databases">
        <title>Genome content predicts the carbon catabolic preferences of heterotrophic bacteria.</title>
        <authorList>
            <person name="Gralka M."/>
        </authorList>
    </citation>
    <scope>NUCLEOTIDE SEQUENCE</scope>
    <source>
        <strain evidence="6">5G01</strain>
    </source>
</reference>
<comment type="caution">
    <text evidence="6">The sequence shown here is derived from an EMBL/GenBank/DDBJ whole genome shotgun (WGS) entry which is preliminary data.</text>
</comment>
<accession>A0ABT9ESN6</accession>
<proteinExistence type="predicted"/>
<dbReference type="InterPro" id="IPR029787">
    <property type="entry name" value="Nucleotide_cyclase"/>
</dbReference>
<protein>
    <submittedName>
        <fullName evidence="6">EAL domain-containing protein</fullName>
    </submittedName>
</protein>
<keyword evidence="7" id="KW-1185">Reference proteome</keyword>
<dbReference type="Pfam" id="PF00072">
    <property type="entry name" value="Response_reg"/>
    <property type="match status" value="1"/>
</dbReference>
<dbReference type="Gene3D" id="3.20.20.450">
    <property type="entry name" value="EAL domain"/>
    <property type="match status" value="1"/>
</dbReference>
<dbReference type="Pfam" id="PF00563">
    <property type="entry name" value="EAL"/>
    <property type="match status" value="1"/>
</dbReference>
<evidence type="ECO:0000313" key="6">
    <source>
        <dbReference type="EMBL" id="MDP2521792.1"/>
    </source>
</evidence>
<feature type="coiled-coil region" evidence="2">
    <location>
        <begin position="113"/>
        <end position="151"/>
    </location>
</feature>
<evidence type="ECO:0000313" key="7">
    <source>
        <dbReference type="Proteomes" id="UP001177341"/>
    </source>
</evidence>
<dbReference type="Proteomes" id="UP001177341">
    <property type="component" value="Unassembled WGS sequence"/>
</dbReference>
<feature type="modified residue" description="4-aspartylphosphate" evidence="1">
    <location>
        <position position="53"/>
    </location>
</feature>
<feature type="domain" description="Response regulatory" evidence="3">
    <location>
        <begin position="4"/>
        <end position="118"/>
    </location>
</feature>
<dbReference type="PANTHER" id="PTHR33121:SF23">
    <property type="entry name" value="CYCLIC DI-GMP PHOSPHODIESTERASE PDEB"/>
    <property type="match status" value="1"/>
</dbReference>
<evidence type="ECO:0000259" key="4">
    <source>
        <dbReference type="PROSITE" id="PS50883"/>
    </source>
</evidence>
<dbReference type="Gene3D" id="3.40.50.2300">
    <property type="match status" value="1"/>
</dbReference>
<evidence type="ECO:0000259" key="3">
    <source>
        <dbReference type="PROSITE" id="PS50110"/>
    </source>
</evidence>
<dbReference type="InterPro" id="IPR001789">
    <property type="entry name" value="Sig_transdc_resp-reg_receiver"/>
</dbReference>
<dbReference type="InterPro" id="IPR035919">
    <property type="entry name" value="EAL_sf"/>
</dbReference>
<dbReference type="PROSITE" id="PS50883">
    <property type="entry name" value="EAL"/>
    <property type="match status" value="1"/>
</dbReference>
<sequence>MSLKVLVVDDTPDNIDILRRVVSTLDCTVLVATSGERALSLINKNPPDLVLLDVMMPGIDGFEVCTQLRQNPKTADLPIIFVTGRQDDISLGFSVGGNDYITKPINTDEVVARVKHQLERLSLLREMQALNNELEQKVRDRTAKLAVANQQLREEINERRYMQDRLRYLAEHDFVTRLYNRNALDAHIADTIEAFQLRSQPANFLQIDLDRFRLINESCGCIAGDELLKECGELIANCLTKDDFFARIGGDRFAIVSNRQSNQAAQSLAHLIYQQFSEFSFEWDERSFNVGVSIAIVPFNLDIYSFDQLLIMADEVMYLAKKEGGKAISTYNENTPLAVVNRTRINWALRLVDALKFDHFRIFVQKINSLKDNPLGLHEPIKMEALVRLYDASNDQILTPDQFMPSAERFHLTPSIDRWMIEHVCLFLHDHPSLHQQISSISINLSALTLGEPDLCQYIASVLKKYQLPAKLLVFEITETERFVNIESAANMLLDISHLGCQISIDDFGSGYASFNYLRELPFDQIKIDGVFIRDMEHIEANYEMVRSIVDIAAKLNKPVVAEFVERESIATLLKSIGVHWGQGYHFHRPELLTPACIERLSQIKEVV</sequence>
<dbReference type="InterPro" id="IPR001633">
    <property type="entry name" value="EAL_dom"/>
</dbReference>
<dbReference type="SMART" id="SM00448">
    <property type="entry name" value="REC"/>
    <property type="match status" value="1"/>
</dbReference>
<dbReference type="InterPro" id="IPR011006">
    <property type="entry name" value="CheY-like_superfamily"/>
</dbReference>
<feature type="domain" description="EAL" evidence="4">
    <location>
        <begin position="344"/>
        <end position="604"/>
    </location>
</feature>
<dbReference type="SMART" id="SM00052">
    <property type="entry name" value="EAL"/>
    <property type="match status" value="1"/>
</dbReference>
<gene>
    <name evidence="6" type="ORF">Q8W30_04335</name>
</gene>
<dbReference type="CDD" id="cd01949">
    <property type="entry name" value="GGDEF"/>
    <property type="match status" value="1"/>
</dbReference>
<organism evidence="6 7">
    <name type="scientific">Neptunomonas phycophila</name>
    <dbReference type="NCBI Taxonomy" id="1572645"/>
    <lineage>
        <taxon>Bacteria</taxon>
        <taxon>Pseudomonadati</taxon>
        <taxon>Pseudomonadota</taxon>
        <taxon>Gammaproteobacteria</taxon>
        <taxon>Oceanospirillales</taxon>
        <taxon>Oceanospirillaceae</taxon>
        <taxon>Neptunomonas</taxon>
    </lineage>
</organism>
<keyword evidence="2" id="KW-0175">Coiled coil</keyword>
<dbReference type="PROSITE" id="PS50887">
    <property type="entry name" value="GGDEF"/>
    <property type="match status" value="1"/>
</dbReference>
<dbReference type="NCBIfam" id="TIGR00254">
    <property type="entry name" value="GGDEF"/>
    <property type="match status" value="1"/>
</dbReference>
<dbReference type="SMART" id="SM00267">
    <property type="entry name" value="GGDEF"/>
    <property type="match status" value="1"/>
</dbReference>
<dbReference type="InterPro" id="IPR000160">
    <property type="entry name" value="GGDEF_dom"/>
</dbReference>
<dbReference type="PANTHER" id="PTHR33121">
    <property type="entry name" value="CYCLIC DI-GMP PHOSPHODIESTERASE PDEF"/>
    <property type="match status" value="1"/>
</dbReference>
<dbReference type="InterPro" id="IPR043128">
    <property type="entry name" value="Rev_trsase/Diguanyl_cyclase"/>
</dbReference>
<dbReference type="Pfam" id="PF00990">
    <property type="entry name" value="GGDEF"/>
    <property type="match status" value="1"/>
</dbReference>
<evidence type="ECO:0000259" key="5">
    <source>
        <dbReference type="PROSITE" id="PS50887"/>
    </source>
</evidence>
<dbReference type="CDD" id="cd01948">
    <property type="entry name" value="EAL"/>
    <property type="match status" value="1"/>
</dbReference>
<dbReference type="InterPro" id="IPR050706">
    <property type="entry name" value="Cyclic-di-GMP_PDE-like"/>
</dbReference>
<dbReference type="EMBL" id="JAUYVO010000002">
    <property type="protein sequence ID" value="MDP2521792.1"/>
    <property type="molecule type" value="Genomic_DNA"/>
</dbReference>
<evidence type="ECO:0000256" key="1">
    <source>
        <dbReference type="PROSITE-ProRule" id="PRU00169"/>
    </source>
</evidence>
<dbReference type="Gene3D" id="3.30.70.270">
    <property type="match status" value="1"/>
</dbReference>
<dbReference type="SUPFAM" id="SSF52172">
    <property type="entry name" value="CheY-like"/>
    <property type="match status" value="1"/>
</dbReference>
<dbReference type="PROSITE" id="PS50110">
    <property type="entry name" value="RESPONSE_REGULATORY"/>
    <property type="match status" value="1"/>
</dbReference>
<dbReference type="SUPFAM" id="SSF55073">
    <property type="entry name" value="Nucleotide cyclase"/>
    <property type="match status" value="1"/>
</dbReference>
<name>A0ABT9ESN6_9GAMM</name>